<gene>
    <name evidence="3" type="ORF">CVT26_014338</name>
</gene>
<dbReference type="GO" id="GO:0000772">
    <property type="term" value="F:mating pheromone activity"/>
    <property type="evidence" value="ECO:0007669"/>
    <property type="project" value="InterPro"/>
</dbReference>
<keyword evidence="2" id="KW-0732">Signal</keyword>
<dbReference type="InParanoid" id="A0A409Y718"/>
<dbReference type="AlphaFoldDB" id="A0A409Y718"/>
<evidence type="ECO:0000313" key="3">
    <source>
        <dbReference type="EMBL" id="PPQ98862.1"/>
    </source>
</evidence>
<feature type="signal peptide" evidence="2">
    <location>
        <begin position="1"/>
        <end position="20"/>
    </location>
</feature>
<dbReference type="Proteomes" id="UP000284706">
    <property type="component" value="Unassembled WGS sequence"/>
</dbReference>
<dbReference type="InterPro" id="IPR012597">
    <property type="entry name" value="Pheromone"/>
</dbReference>
<accession>A0A409Y718</accession>
<reference evidence="3 4" key="1">
    <citation type="journal article" date="2018" name="Evol. Lett.">
        <title>Horizontal gene cluster transfer increased hallucinogenic mushroom diversity.</title>
        <authorList>
            <person name="Reynolds H.T."/>
            <person name="Vijayakumar V."/>
            <person name="Gluck-Thaler E."/>
            <person name="Korotkin H.B."/>
            <person name="Matheny P.B."/>
            <person name="Slot J.C."/>
        </authorList>
    </citation>
    <scope>NUCLEOTIDE SEQUENCE [LARGE SCALE GENOMIC DNA]</scope>
    <source>
        <strain evidence="3 4">SRW20</strain>
    </source>
</reference>
<feature type="region of interest" description="Disordered" evidence="1">
    <location>
        <begin position="284"/>
        <end position="346"/>
    </location>
</feature>
<protein>
    <submittedName>
        <fullName evidence="3">Uncharacterized protein</fullName>
    </submittedName>
</protein>
<keyword evidence="4" id="KW-1185">Reference proteome</keyword>
<dbReference type="GO" id="GO:0016020">
    <property type="term" value="C:membrane"/>
    <property type="evidence" value="ECO:0007669"/>
    <property type="project" value="InterPro"/>
</dbReference>
<comment type="caution">
    <text evidence="3">The sequence shown here is derived from an EMBL/GenBank/DDBJ whole genome shotgun (WGS) entry which is preliminary data.</text>
</comment>
<evidence type="ECO:0000313" key="4">
    <source>
        <dbReference type="Proteomes" id="UP000284706"/>
    </source>
</evidence>
<name>A0A409Y718_9AGAR</name>
<dbReference type="Pfam" id="PF08015">
    <property type="entry name" value="Pheromone"/>
    <property type="match status" value="1"/>
</dbReference>
<proteinExistence type="predicted"/>
<dbReference type="EMBL" id="NHYE01001090">
    <property type="protein sequence ID" value="PPQ98862.1"/>
    <property type="molecule type" value="Genomic_DNA"/>
</dbReference>
<evidence type="ECO:0000256" key="1">
    <source>
        <dbReference type="SAM" id="MobiDB-lite"/>
    </source>
</evidence>
<organism evidence="3 4">
    <name type="scientific">Gymnopilus dilepis</name>
    <dbReference type="NCBI Taxonomy" id="231916"/>
    <lineage>
        <taxon>Eukaryota</taxon>
        <taxon>Fungi</taxon>
        <taxon>Dikarya</taxon>
        <taxon>Basidiomycota</taxon>
        <taxon>Agaricomycotina</taxon>
        <taxon>Agaricomycetes</taxon>
        <taxon>Agaricomycetidae</taxon>
        <taxon>Agaricales</taxon>
        <taxon>Agaricineae</taxon>
        <taxon>Hymenogastraceae</taxon>
        <taxon>Gymnopilus</taxon>
    </lineage>
</organism>
<sequence length="346" mass="38560">MKGYIYLFITPMLFVQRAQSVAWTMALTSLNDACSVLSDPCDPFLGGRVHPEALPSSVQSTPSKLTYPTAHSKSFREVKHSVQVIFRLPSLVDRIANLFRATRTQSVDDIPTPEFSFFHRPKNERVLPKHRRPRDIRDCRRVAAHKQHTRSFLHPNKPPCMQEKATPHFVCVLSYHIKARAQNLLPNSTMALSSPHDGGSSGQLCSHTAPSWFIVPFLLDQICRDRIPWNAVPSAGCPLNALRTFESRVRRSQNFSLVEGIKLGGRSSVPSQFTNFRHSKNDIALTKSFSPPSNHPKEMDAFNNVKTTQPETSPASSTSQAPPKDEMPVPQESGGGGTYHPQCVIA</sequence>
<feature type="chain" id="PRO_5019383892" evidence="2">
    <location>
        <begin position="21"/>
        <end position="346"/>
    </location>
</feature>
<feature type="compositionally biased region" description="Low complexity" evidence="1">
    <location>
        <begin position="307"/>
        <end position="322"/>
    </location>
</feature>
<evidence type="ECO:0000256" key="2">
    <source>
        <dbReference type="SAM" id="SignalP"/>
    </source>
</evidence>